<dbReference type="InterPro" id="IPR019786">
    <property type="entry name" value="Zinc_finger_PHD-type_CS"/>
</dbReference>
<dbReference type="Gene3D" id="3.30.40.10">
    <property type="entry name" value="Zinc/RING finger domain, C3HC4 (zinc finger)"/>
    <property type="match status" value="2"/>
</dbReference>
<dbReference type="PROSITE" id="PS01359">
    <property type="entry name" value="ZF_PHD_1"/>
    <property type="match status" value="1"/>
</dbReference>
<dbReference type="GO" id="GO:0008270">
    <property type="term" value="F:zinc ion binding"/>
    <property type="evidence" value="ECO:0007669"/>
    <property type="project" value="UniProtKB-KW"/>
</dbReference>
<dbReference type="Pfam" id="PF26054">
    <property type="entry name" value="PHD_G2E3"/>
    <property type="match status" value="1"/>
</dbReference>
<evidence type="ECO:0000256" key="2">
    <source>
        <dbReference type="ARBA" id="ARBA00022771"/>
    </source>
</evidence>
<feature type="region of interest" description="Disordered" evidence="5">
    <location>
        <begin position="300"/>
        <end position="335"/>
    </location>
</feature>
<dbReference type="SMART" id="SM00249">
    <property type="entry name" value="PHD"/>
    <property type="match status" value="3"/>
</dbReference>
<feature type="compositionally biased region" description="Polar residues" evidence="5">
    <location>
        <begin position="358"/>
        <end position="374"/>
    </location>
</feature>
<dbReference type="KEGG" id="mgp:104915271"/>
<name>G1N929_MELGA</name>
<feature type="compositionally biased region" description="Low complexity" evidence="5">
    <location>
        <begin position="391"/>
        <end position="400"/>
    </location>
</feature>
<evidence type="ECO:0000256" key="3">
    <source>
        <dbReference type="ARBA" id="ARBA00022833"/>
    </source>
</evidence>
<dbReference type="RefSeq" id="XP_010724380.2">
    <property type="nucleotide sequence ID" value="XM_010726078.2"/>
</dbReference>
<dbReference type="InterPro" id="IPR001841">
    <property type="entry name" value="Znf_RING"/>
</dbReference>
<evidence type="ECO:0000256" key="4">
    <source>
        <dbReference type="PROSITE-ProRule" id="PRU00175"/>
    </source>
</evidence>
<gene>
    <name evidence="8" type="primary">LOC104915271</name>
</gene>
<dbReference type="PANTHER" id="PTHR12420">
    <property type="entry name" value="PHD FINGER PROTEIN"/>
    <property type="match status" value="1"/>
</dbReference>
<evidence type="ECO:0000259" key="6">
    <source>
        <dbReference type="PROSITE" id="PS50089"/>
    </source>
</evidence>
<organism evidence="8 9">
    <name type="scientific">Meleagris gallopavo</name>
    <name type="common">Wild turkey</name>
    <dbReference type="NCBI Taxonomy" id="9103"/>
    <lineage>
        <taxon>Eukaryota</taxon>
        <taxon>Metazoa</taxon>
        <taxon>Chordata</taxon>
        <taxon>Craniata</taxon>
        <taxon>Vertebrata</taxon>
        <taxon>Euteleostomi</taxon>
        <taxon>Archelosauria</taxon>
        <taxon>Archosauria</taxon>
        <taxon>Dinosauria</taxon>
        <taxon>Saurischia</taxon>
        <taxon>Theropoda</taxon>
        <taxon>Coelurosauria</taxon>
        <taxon>Aves</taxon>
        <taxon>Neognathae</taxon>
        <taxon>Galloanserae</taxon>
        <taxon>Galliformes</taxon>
        <taxon>Phasianidae</taxon>
        <taxon>Meleagridinae</taxon>
        <taxon>Meleagris</taxon>
    </lineage>
</organism>
<reference evidence="8" key="2">
    <citation type="submission" date="2025-08" db="UniProtKB">
        <authorList>
            <consortium name="Ensembl"/>
        </authorList>
    </citation>
    <scope>IDENTIFICATION</scope>
</reference>
<dbReference type="PROSITE" id="PS51805">
    <property type="entry name" value="EPHD"/>
    <property type="match status" value="1"/>
</dbReference>
<evidence type="ECO:0000313" key="9">
    <source>
        <dbReference type="Proteomes" id="UP000001645"/>
    </source>
</evidence>
<evidence type="ECO:0000256" key="1">
    <source>
        <dbReference type="ARBA" id="ARBA00022723"/>
    </source>
</evidence>
<protein>
    <recommendedName>
        <fullName evidence="10">PHD finger protein 7</fullName>
    </recommendedName>
</protein>
<evidence type="ECO:0008006" key="10">
    <source>
        <dbReference type="Google" id="ProtNLM"/>
    </source>
</evidence>
<feature type="compositionally biased region" description="Low complexity" evidence="5">
    <location>
        <begin position="452"/>
        <end position="463"/>
    </location>
</feature>
<dbReference type="HOGENOM" id="CLU_055746_0_0_1"/>
<dbReference type="KEGG" id="mgp:104915618"/>
<dbReference type="GO" id="GO:0005634">
    <property type="term" value="C:nucleus"/>
    <property type="evidence" value="ECO:0007669"/>
    <property type="project" value="TreeGrafter"/>
</dbReference>
<dbReference type="InterPro" id="IPR013083">
    <property type="entry name" value="Znf_RING/FYVE/PHD"/>
</dbReference>
<sequence>MMYARKRKLSDSQEPVCVLCGRADVNPDTFGRIFDQIWFWVHEFCLIFANISFDERPTEEGTVGLDLSVLAHTVKRANQKQCCVCGERGAAITCAESGCARSFHLPCAKDGQCITQFFGEHRSFCFEHRLRQTAVTAPAKGTTCAICQGAVGNIASYHTLACPVCKHAWFHRGCIQQQALNDGMACFRCPVCQDNALFHIEMSIIGIQIPDRTPAREDNRAYGLLQRHRRCDAVVCFYHGGRELAEEEGPWQLILCSSCGAESTHRQCSHSSIRMNMWDCDRCAGLGTASSAISELAALSTARQESLEPSHSPQEPEDSCSSPNSQAASGPSYRSQLPELRCQTSELGTICSHIPDQQGTVEQHQAQHGSSHTPTPAIENCSRISSRRGRSGSSRAATAAARRRRPRQRRTSSTRSRSPLQGRAPGSQSRTRRPRGSRQTPSPAAQRRTRSTTRAATQRSLRAPLRSHTAEWPRQPGQARSQGRSSVAQRAPNVRSRLRGGCRRKPQQQWL</sequence>
<dbReference type="InterPro" id="IPR011011">
    <property type="entry name" value="Znf_FYVE_PHD"/>
</dbReference>
<dbReference type="InterPro" id="IPR051188">
    <property type="entry name" value="PHD-type_Zinc_Finger"/>
</dbReference>
<dbReference type="InParanoid" id="G1N929"/>
<dbReference type="AlphaFoldDB" id="G1N929"/>
<dbReference type="GeneID" id="104915271"/>
<dbReference type="Bgee" id="ENSMGAG00000008654">
    <property type="expression patterns" value="Expressed in gonad"/>
</dbReference>
<keyword evidence="1" id="KW-0479">Metal-binding</keyword>
<dbReference type="PANTHER" id="PTHR12420:SF47">
    <property type="entry name" value="PHD FINGER PROTEIN 7"/>
    <property type="match status" value="1"/>
</dbReference>
<feature type="domain" description="RING-type" evidence="6">
    <location>
        <begin position="144"/>
        <end position="193"/>
    </location>
</feature>
<dbReference type="Pfam" id="PF13771">
    <property type="entry name" value="zf-HC5HC2H"/>
    <property type="match status" value="1"/>
</dbReference>
<keyword evidence="3" id="KW-0862">Zinc</keyword>
<evidence type="ECO:0000259" key="7">
    <source>
        <dbReference type="PROSITE" id="PS51805"/>
    </source>
</evidence>
<dbReference type="InterPro" id="IPR001965">
    <property type="entry name" value="Znf_PHD"/>
</dbReference>
<dbReference type="SMART" id="SM00184">
    <property type="entry name" value="RING"/>
    <property type="match status" value="2"/>
</dbReference>
<reference evidence="8" key="3">
    <citation type="submission" date="2025-09" db="UniProtKB">
        <authorList>
            <consortium name="Ensembl"/>
        </authorList>
    </citation>
    <scope>IDENTIFICATION</scope>
</reference>
<keyword evidence="2 4" id="KW-0863">Zinc-finger</keyword>
<dbReference type="GeneTree" id="ENSGT00950000182865"/>
<dbReference type="SUPFAM" id="SSF57903">
    <property type="entry name" value="FYVE/PHD zinc finger"/>
    <property type="match status" value="1"/>
</dbReference>
<dbReference type="InterPro" id="IPR034732">
    <property type="entry name" value="EPHD"/>
</dbReference>
<evidence type="ECO:0000256" key="5">
    <source>
        <dbReference type="SAM" id="MobiDB-lite"/>
    </source>
</evidence>
<feature type="compositionally biased region" description="Basic residues" evidence="5">
    <location>
        <begin position="496"/>
        <end position="511"/>
    </location>
</feature>
<accession>G1N929</accession>
<dbReference type="PROSITE" id="PS50089">
    <property type="entry name" value="ZF_RING_2"/>
    <property type="match status" value="1"/>
</dbReference>
<dbReference type="KEGG" id="mgp:104916982"/>
<feature type="compositionally biased region" description="Polar residues" evidence="5">
    <location>
        <begin position="303"/>
        <end position="335"/>
    </location>
</feature>
<feature type="compositionally biased region" description="Basic residues" evidence="5">
    <location>
        <begin position="401"/>
        <end position="412"/>
    </location>
</feature>
<keyword evidence="9" id="KW-1185">Reference proteome</keyword>
<dbReference type="Proteomes" id="UP000001645">
    <property type="component" value="Chromosome Z"/>
</dbReference>
<feature type="region of interest" description="Disordered" evidence="5">
    <location>
        <begin position="358"/>
        <end position="511"/>
    </location>
</feature>
<feature type="compositionally biased region" description="Polar residues" evidence="5">
    <location>
        <begin position="478"/>
        <end position="488"/>
    </location>
</feature>
<evidence type="ECO:0000313" key="8">
    <source>
        <dbReference type="Ensembl" id="ENSMGAP00000008879.2"/>
    </source>
</evidence>
<proteinExistence type="predicted"/>
<dbReference type="Ensembl" id="ENSMGAT00000009689.2">
    <property type="protein sequence ID" value="ENSMGAP00000008879.2"/>
    <property type="gene ID" value="ENSMGAG00000008654.2"/>
</dbReference>
<feature type="domain" description="PHD-type" evidence="7">
    <location>
        <begin position="14"/>
        <end position="129"/>
    </location>
</feature>
<reference evidence="8 9" key="1">
    <citation type="journal article" date="2010" name="PLoS Biol.">
        <title>Multi-platform next-generation sequencing of the domestic turkey (Meleagris gallopavo): genome assembly and analysis.</title>
        <authorList>
            <person name="Dalloul R.A."/>
            <person name="Long J.A."/>
            <person name="Zimin A.V."/>
            <person name="Aslam L."/>
            <person name="Beal K."/>
            <person name="Blomberg L.A."/>
            <person name="Bouffard P."/>
            <person name="Burt D.W."/>
            <person name="Crasta O."/>
            <person name="Crooijmans R.P."/>
            <person name="Cooper K."/>
            <person name="Coulombe R.A."/>
            <person name="De S."/>
            <person name="Delany M.E."/>
            <person name="Dodgson J.B."/>
            <person name="Dong J.J."/>
            <person name="Evans C."/>
            <person name="Frederickson K.M."/>
            <person name="Flicek P."/>
            <person name="Florea L."/>
            <person name="Folkerts O."/>
            <person name="Groenen M.A."/>
            <person name="Harkins T.T."/>
            <person name="Herrero J."/>
            <person name="Hoffmann S."/>
            <person name="Megens H.J."/>
            <person name="Jiang A."/>
            <person name="de Jong P."/>
            <person name="Kaiser P."/>
            <person name="Kim H."/>
            <person name="Kim K.W."/>
            <person name="Kim S."/>
            <person name="Langenberger D."/>
            <person name="Lee M.K."/>
            <person name="Lee T."/>
            <person name="Mane S."/>
            <person name="Marcais G."/>
            <person name="Marz M."/>
            <person name="McElroy A.P."/>
            <person name="Modise T."/>
            <person name="Nefedov M."/>
            <person name="Notredame C."/>
            <person name="Paton I.R."/>
            <person name="Payne W.S."/>
            <person name="Pertea G."/>
            <person name="Prickett D."/>
            <person name="Puiu D."/>
            <person name="Qioa D."/>
            <person name="Raineri E."/>
            <person name="Ruffier M."/>
            <person name="Salzberg S.L."/>
            <person name="Schatz M.C."/>
            <person name="Scheuring C."/>
            <person name="Schmidt C.J."/>
            <person name="Schroeder S."/>
            <person name="Searle S.M."/>
            <person name="Smith E.J."/>
            <person name="Smith J."/>
            <person name="Sonstegard T.S."/>
            <person name="Stadler P.F."/>
            <person name="Tafer H."/>
            <person name="Tu Z.J."/>
            <person name="Van Tassell C.P."/>
            <person name="Vilella A.J."/>
            <person name="Williams K.P."/>
            <person name="Yorke J.A."/>
            <person name="Zhang L."/>
            <person name="Zhang H.B."/>
            <person name="Zhang X."/>
            <person name="Zhang Y."/>
            <person name="Reed K.M."/>
        </authorList>
    </citation>
    <scope>NUCLEOTIDE SEQUENCE [LARGE SCALE GENOMIC DNA]</scope>
</reference>
<dbReference type="InterPro" id="IPR059102">
    <property type="entry name" value="PHD_PHF7/G2E3-like"/>
</dbReference>